<dbReference type="InterPro" id="IPR020449">
    <property type="entry name" value="Tscrpt_reg_AraC-type_HTH"/>
</dbReference>
<dbReference type="RefSeq" id="WP_148927099.1">
    <property type="nucleotide sequence ID" value="NZ_VNHS01000001.1"/>
</dbReference>
<evidence type="ECO:0000259" key="5">
    <source>
        <dbReference type="PROSITE" id="PS01124"/>
    </source>
</evidence>
<evidence type="ECO:0000313" key="7">
    <source>
        <dbReference type="Proteomes" id="UP000323257"/>
    </source>
</evidence>
<organism evidence="6 7">
    <name type="scientific">Paenibacillus methanolicus</name>
    <dbReference type="NCBI Taxonomy" id="582686"/>
    <lineage>
        <taxon>Bacteria</taxon>
        <taxon>Bacillati</taxon>
        <taxon>Bacillota</taxon>
        <taxon>Bacilli</taxon>
        <taxon>Bacillales</taxon>
        <taxon>Paenibacillaceae</taxon>
        <taxon>Paenibacillus</taxon>
    </lineage>
</organism>
<dbReference type="InterPro" id="IPR018060">
    <property type="entry name" value="HTH_AraC"/>
</dbReference>
<dbReference type="PRINTS" id="PR00032">
    <property type="entry name" value="HTHARAC"/>
</dbReference>
<dbReference type="EMBL" id="VNHS01000001">
    <property type="protein sequence ID" value="TYP78984.1"/>
    <property type="molecule type" value="Genomic_DNA"/>
</dbReference>
<evidence type="ECO:0000256" key="3">
    <source>
        <dbReference type="ARBA" id="ARBA00023163"/>
    </source>
</evidence>
<feature type="transmembrane region" description="Helical" evidence="4">
    <location>
        <begin position="294"/>
        <end position="316"/>
    </location>
</feature>
<dbReference type="GO" id="GO:0003700">
    <property type="term" value="F:DNA-binding transcription factor activity"/>
    <property type="evidence" value="ECO:0007669"/>
    <property type="project" value="InterPro"/>
</dbReference>
<proteinExistence type="predicted"/>
<dbReference type="InterPro" id="IPR018062">
    <property type="entry name" value="HTH_AraC-typ_CS"/>
</dbReference>
<dbReference type="PROSITE" id="PS01124">
    <property type="entry name" value="HTH_ARAC_FAMILY_2"/>
    <property type="match status" value="1"/>
</dbReference>
<dbReference type="SUPFAM" id="SSF46689">
    <property type="entry name" value="Homeodomain-like"/>
    <property type="match status" value="2"/>
</dbReference>
<dbReference type="PROSITE" id="PS00041">
    <property type="entry name" value="HTH_ARAC_FAMILY_1"/>
    <property type="match status" value="1"/>
</dbReference>
<evidence type="ECO:0000256" key="1">
    <source>
        <dbReference type="ARBA" id="ARBA00023015"/>
    </source>
</evidence>
<dbReference type="Proteomes" id="UP000323257">
    <property type="component" value="Unassembled WGS sequence"/>
</dbReference>
<keyword evidence="4" id="KW-1133">Transmembrane helix</keyword>
<keyword evidence="4" id="KW-0472">Membrane</keyword>
<feature type="transmembrane region" description="Helical" evidence="4">
    <location>
        <begin position="21"/>
        <end position="40"/>
    </location>
</feature>
<sequence>MKKIRSLFDFRLKSVSFFLQLVIGFLGIILLLVSLTLYAVSVQKNNVRQEVVKYNTLLLRNTMDSYEKHFKLIEKHMHVFYYSDYVQQLQREPHYTNSPEVIKNIQTWVSNPYLFIDNIVFYSNKHQFVLEKGTTTTPDIMFDVFLASERYPKGFWAEQFEETYNSRVFPADRFYTNLFRSRASELGEYIPIVFKPGRSQDFYMAVFLNAKKMYEAFHQSSNEDLIIFNEQGDTIFSRAGSESAVPLRELKPQGEPYFSRADQYFFYMTGKDSRMTYLHRLPVSDLASQTRLNLTMVMVIVAVVLLSILISFLLAARMNTPLKRLIQSIRGASDSEPYRSHIQEFDLIGSQMSDKKKILKQWAFINYLKDIRNQDSETAKLDFSDKAFVFVLFHVVEKHASSGVRGSFPSWLYYIKVFVEVGFSRSFPEAVTIQIEHNQILSLVFLEDEHHLRKLRDQLDEMKIVFDQDRDSGVITIAMTSTFHHFNQVPTAYKEAHERVGYRRLIDETQIVDTSSVITEALGFSPEQDKEFRANLKAGNAKALTELLERFFAQWRDCPIHAGAWLRFAETEMVRIRQALSYDVMNPSTLDEILANAEEKLQRCVTVHELESLLADWVKRIAEVIQQKKERKDAIISFVMEYVGANLEHDIYLQTLADKLNISSGYLSSYFKEKTGVNLVEYINETRIQKATDLLADSQLKIQDVAEAVGYRNITSFNRMFKKYTGLKPSDFRKNREPRSESM</sequence>
<dbReference type="SMART" id="SM00342">
    <property type="entry name" value="HTH_ARAC"/>
    <property type="match status" value="1"/>
</dbReference>
<dbReference type="Gene3D" id="1.10.10.60">
    <property type="entry name" value="Homeodomain-like"/>
    <property type="match status" value="2"/>
</dbReference>
<protein>
    <submittedName>
        <fullName evidence="6">Helix-turn-helix protein</fullName>
    </submittedName>
</protein>
<keyword evidence="2" id="KW-0238">DNA-binding</keyword>
<gene>
    <name evidence="6" type="ORF">BCM02_10199</name>
</gene>
<evidence type="ECO:0000256" key="4">
    <source>
        <dbReference type="SAM" id="Phobius"/>
    </source>
</evidence>
<name>A0A5S5CHH1_9BACL</name>
<dbReference type="GO" id="GO:0043565">
    <property type="term" value="F:sequence-specific DNA binding"/>
    <property type="evidence" value="ECO:0007669"/>
    <property type="project" value="InterPro"/>
</dbReference>
<dbReference type="PANTHER" id="PTHR43280">
    <property type="entry name" value="ARAC-FAMILY TRANSCRIPTIONAL REGULATOR"/>
    <property type="match status" value="1"/>
</dbReference>
<dbReference type="PANTHER" id="PTHR43280:SF28">
    <property type="entry name" value="HTH-TYPE TRANSCRIPTIONAL ACTIVATOR RHAS"/>
    <property type="match status" value="1"/>
</dbReference>
<keyword evidence="1" id="KW-0805">Transcription regulation</keyword>
<evidence type="ECO:0000256" key="2">
    <source>
        <dbReference type="ARBA" id="ARBA00023125"/>
    </source>
</evidence>
<keyword evidence="4" id="KW-0812">Transmembrane</keyword>
<comment type="caution">
    <text evidence="6">The sequence shown here is derived from an EMBL/GenBank/DDBJ whole genome shotgun (WGS) entry which is preliminary data.</text>
</comment>
<evidence type="ECO:0000313" key="6">
    <source>
        <dbReference type="EMBL" id="TYP78984.1"/>
    </source>
</evidence>
<dbReference type="OrthoDB" id="2647723at2"/>
<accession>A0A5S5CHH1</accession>
<keyword evidence="3" id="KW-0804">Transcription</keyword>
<dbReference type="InterPro" id="IPR009057">
    <property type="entry name" value="Homeodomain-like_sf"/>
</dbReference>
<dbReference type="Pfam" id="PF12833">
    <property type="entry name" value="HTH_18"/>
    <property type="match status" value="1"/>
</dbReference>
<dbReference type="AlphaFoldDB" id="A0A5S5CHH1"/>
<feature type="domain" description="HTH araC/xylS-type" evidence="5">
    <location>
        <begin position="637"/>
        <end position="735"/>
    </location>
</feature>
<keyword evidence="7" id="KW-1185">Reference proteome</keyword>
<reference evidence="6 7" key="1">
    <citation type="submission" date="2019-07" db="EMBL/GenBank/DDBJ databases">
        <title>Genomic Encyclopedia of Type Strains, Phase III (KMG-III): the genomes of soil and plant-associated and newly described type strains.</title>
        <authorList>
            <person name="Whitman W."/>
        </authorList>
    </citation>
    <scope>NUCLEOTIDE SEQUENCE [LARGE SCALE GENOMIC DNA]</scope>
    <source>
        <strain evidence="6 7">BL24</strain>
    </source>
</reference>